<gene>
    <name evidence="2" type="ORF">RM520_03040</name>
</gene>
<proteinExistence type="predicted"/>
<feature type="compositionally biased region" description="Basic residues" evidence="1">
    <location>
        <begin position="74"/>
        <end position="89"/>
    </location>
</feature>
<dbReference type="RefSeq" id="WP_311384234.1">
    <property type="nucleotide sequence ID" value="NZ_JAVRHU010000001.1"/>
</dbReference>
<dbReference type="Proteomes" id="UP001250662">
    <property type="component" value="Unassembled WGS sequence"/>
</dbReference>
<comment type="caution">
    <text evidence="2">The sequence shown here is derived from an EMBL/GenBank/DDBJ whole genome shotgun (WGS) entry which is preliminary data.</text>
</comment>
<name>A0ABU3BEK2_9FLAO</name>
<keyword evidence="3" id="KW-1185">Reference proteome</keyword>
<dbReference type="EMBL" id="JAVRHU010000001">
    <property type="protein sequence ID" value="MDT0620583.1"/>
    <property type="molecule type" value="Genomic_DNA"/>
</dbReference>
<evidence type="ECO:0000313" key="3">
    <source>
        <dbReference type="Proteomes" id="UP001250662"/>
    </source>
</evidence>
<protein>
    <submittedName>
        <fullName evidence="2">Uncharacterized protein</fullName>
    </submittedName>
</protein>
<sequence>MNKTITPDGNKITGIFCNFFGHHFVVSKKVTEHIKEYRCLHCQKQVTTDERGKLSTLTPEMQEINNTLEDMYQKRNRKSVRKTERKHVA</sequence>
<organism evidence="2 3">
    <name type="scientific">Croceitalea vernalis</name>
    <dbReference type="NCBI Taxonomy" id="3075599"/>
    <lineage>
        <taxon>Bacteria</taxon>
        <taxon>Pseudomonadati</taxon>
        <taxon>Bacteroidota</taxon>
        <taxon>Flavobacteriia</taxon>
        <taxon>Flavobacteriales</taxon>
        <taxon>Flavobacteriaceae</taxon>
        <taxon>Croceitalea</taxon>
    </lineage>
</organism>
<reference evidence="2 3" key="1">
    <citation type="submission" date="2023-09" db="EMBL/GenBank/DDBJ databases">
        <authorList>
            <person name="Rey-Velasco X."/>
        </authorList>
    </citation>
    <scope>NUCLEOTIDE SEQUENCE [LARGE SCALE GENOMIC DNA]</scope>
    <source>
        <strain evidence="2 3">P007</strain>
    </source>
</reference>
<feature type="region of interest" description="Disordered" evidence="1">
    <location>
        <begin position="66"/>
        <end position="89"/>
    </location>
</feature>
<evidence type="ECO:0000313" key="2">
    <source>
        <dbReference type="EMBL" id="MDT0620583.1"/>
    </source>
</evidence>
<accession>A0ABU3BEK2</accession>
<evidence type="ECO:0000256" key="1">
    <source>
        <dbReference type="SAM" id="MobiDB-lite"/>
    </source>
</evidence>